<keyword evidence="10" id="KW-1185">Reference proteome</keyword>
<feature type="site" description="May be important for catalysis" evidence="7">
    <location>
        <position position="290"/>
    </location>
</feature>
<keyword evidence="5" id="KW-0378">Hydrolase</keyword>
<evidence type="ECO:0000256" key="1">
    <source>
        <dbReference type="ARBA" id="ARBA00004071"/>
    </source>
</evidence>
<name>A0A5C5YW89_9BACT</name>
<dbReference type="GO" id="GO:0006004">
    <property type="term" value="P:fucose metabolic process"/>
    <property type="evidence" value="ECO:0007669"/>
    <property type="project" value="InterPro"/>
</dbReference>
<evidence type="ECO:0000256" key="7">
    <source>
        <dbReference type="PIRSR" id="PIRSR001092-1"/>
    </source>
</evidence>
<comment type="similarity">
    <text evidence="2">Belongs to the glycosyl hydrolase 29 family.</text>
</comment>
<dbReference type="PANTHER" id="PTHR10030:SF37">
    <property type="entry name" value="ALPHA-L-FUCOSIDASE-RELATED"/>
    <property type="match status" value="1"/>
</dbReference>
<evidence type="ECO:0000256" key="5">
    <source>
        <dbReference type="ARBA" id="ARBA00022801"/>
    </source>
</evidence>
<dbReference type="RefSeq" id="WP_146394554.1">
    <property type="nucleotide sequence ID" value="NZ_SJPJ01000001.1"/>
</dbReference>
<dbReference type="PANTHER" id="PTHR10030">
    <property type="entry name" value="ALPHA-L-FUCOSIDASE"/>
    <property type="match status" value="1"/>
</dbReference>
<dbReference type="Proteomes" id="UP000315010">
    <property type="component" value="Unassembled WGS sequence"/>
</dbReference>
<feature type="domain" description="Glycoside hydrolase family 29 N-terminal" evidence="8">
    <location>
        <begin position="34"/>
        <end position="358"/>
    </location>
</feature>
<dbReference type="PIRSF" id="PIRSF001092">
    <property type="entry name" value="Alpha-L-fucosidase"/>
    <property type="match status" value="1"/>
</dbReference>
<proteinExistence type="inferred from homology"/>
<evidence type="ECO:0000256" key="4">
    <source>
        <dbReference type="ARBA" id="ARBA00022729"/>
    </source>
</evidence>
<comment type="caution">
    <text evidence="9">The sequence shown here is derived from an EMBL/GenBank/DDBJ whole genome shotgun (WGS) entry which is preliminary data.</text>
</comment>
<dbReference type="PRINTS" id="PR00741">
    <property type="entry name" value="GLHYDRLASE29"/>
</dbReference>
<dbReference type="Pfam" id="PF01120">
    <property type="entry name" value="Alpha_L_fucos"/>
    <property type="match status" value="1"/>
</dbReference>
<dbReference type="InterPro" id="IPR013780">
    <property type="entry name" value="Glyco_hydro_b"/>
</dbReference>
<keyword evidence="4" id="KW-0732">Signal</keyword>
<evidence type="ECO:0000313" key="10">
    <source>
        <dbReference type="Proteomes" id="UP000315010"/>
    </source>
</evidence>
<dbReference type="InterPro" id="IPR000933">
    <property type="entry name" value="Glyco_hydro_29"/>
</dbReference>
<dbReference type="SMART" id="SM00812">
    <property type="entry name" value="Alpha_L_fucos"/>
    <property type="match status" value="1"/>
</dbReference>
<dbReference type="GO" id="GO:0005764">
    <property type="term" value="C:lysosome"/>
    <property type="evidence" value="ECO:0007669"/>
    <property type="project" value="TreeGrafter"/>
</dbReference>
<dbReference type="SUPFAM" id="SSF51445">
    <property type="entry name" value="(Trans)glycosidases"/>
    <property type="match status" value="1"/>
</dbReference>
<gene>
    <name evidence="9" type="ORF">CA13_07030</name>
</gene>
<dbReference type="AlphaFoldDB" id="A0A5C5YW89"/>
<protein>
    <recommendedName>
        <fullName evidence="3">alpha-L-fucosidase</fullName>
        <ecNumber evidence="3">3.2.1.51</ecNumber>
    </recommendedName>
</protein>
<dbReference type="Gene3D" id="2.60.40.1180">
    <property type="entry name" value="Golgi alpha-mannosidase II"/>
    <property type="match status" value="1"/>
</dbReference>
<evidence type="ECO:0000313" key="9">
    <source>
        <dbReference type="EMBL" id="TWT79304.1"/>
    </source>
</evidence>
<dbReference type="EC" id="3.2.1.51" evidence="3"/>
<evidence type="ECO:0000256" key="3">
    <source>
        <dbReference type="ARBA" id="ARBA00012662"/>
    </source>
</evidence>
<dbReference type="GO" id="GO:0016139">
    <property type="term" value="P:glycoside catabolic process"/>
    <property type="evidence" value="ECO:0007669"/>
    <property type="project" value="TreeGrafter"/>
</dbReference>
<organism evidence="9 10">
    <name type="scientific">Novipirellula herctigrandis</name>
    <dbReference type="NCBI Taxonomy" id="2527986"/>
    <lineage>
        <taxon>Bacteria</taxon>
        <taxon>Pseudomonadati</taxon>
        <taxon>Planctomycetota</taxon>
        <taxon>Planctomycetia</taxon>
        <taxon>Pirellulales</taxon>
        <taxon>Pirellulaceae</taxon>
        <taxon>Novipirellula</taxon>
    </lineage>
</organism>
<evidence type="ECO:0000256" key="2">
    <source>
        <dbReference type="ARBA" id="ARBA00007951"/>
    </source>
</evidence>
<keyword evidence="6" id="KW-0326">Glycosidase</keyword>
<dbReference type="GO" id="GO:0004560">
    <property type="term" value="F:alpha-L-fucosidase activity"/>
    <property type="evidence" value="ECO:0007669"/>
    <property type="project" value="InterPro"/>
</dbReference>
<dbReference type="OrthoDB" id="9760597at2"/>
<evidence type="ECO:0000256" key="6">
    <source>
        <dbReference type="ARBA" id="ARBA00023295"/>
    </source>
</evidence>
<dbReference type="Gene3D" id="3.20.20.80">
    <property type="entry name" value="Glycosidases"/>
    <property type="match status" value="1"/>
</dbReference>
<dbReference type="InterPro" id="IPR057739">
    <property type="entry name" value="Glyco_hydro_29_N"/>
</dbReference>
<sequence length="456" mass="51346">MRPIRNAGLLVLLAVFAVLGKPVTLSAQSAEPSRMQWWRDARFGMFIHWGLYAVPAGKYKGQEVAGISEWIMQRAKITRSDYEKFAPQFNPNSFDADQWVRIAKDAGMKYIVITSKHHDGFCLFDSQTDYDIVDATPYGKDLLKPLSEACQRQGITFCTYYSIMDWHHRSQLPKNGDMAKPEWNPTKMVEGEKSVYVDYMKEHLRELVVDYKTNVLWFDGEWPDWWTNADGQALYDWLLDLNPKLIVNNRVGAGRKGMSGFSDENSFAGDFGTPEQEIPATGVDSDWESCMTMNGSWGFKASDTNWKSSETLIRNLIDIASKGGNYLLNIGPKADGTFPAASVERLGAMGDWMRVNGESIYGTKSALFGPSWGRVTRKQGALYLHVFYWPSDRKLTIPALANQTVNISLLAAPTETLRVEKGDADWVIRVPTTTIDKVATVIKIEVEGMPELSKTE</sequence>
<reference evidence="9 10" key="1">
    <citation type="submission" date="2019-02" db="EMBL/GenBank/DDBJ databases">
        <title>Deep-cultivation of Planctomycetes and their phenomic and genomic characterization uncovers novel biology.</title>
        <authorList>
            <person name="Wiegand S."/>
            <person name="Jogler M."/>
            <person name="Boedeker C."/>
            <person name="Pinto D."/>
            <person name="Vollmers J."/>
            <person name="Rivas-Marin E."/>
            <person name="Kohn T."/>
            <person name="Peeters S.H."/>
            <person name="Heuer A."/>
            <person name="Rast P."/>
            <person name="Oberbeckmann S."/>
            <person name="Bunk B."/>
            <person name="Jeske O."/>
            <person name="Meyerdierks A."/>
            <person name="Storesund J.E."/>
            <person name="Kallscheuer N."/>
            <person name="Luecker S."/>
            <person name="Lage O.M."/>
            <person name="Pohl T."/>
            <person name="Merkel B.J."/>
            <person name="Hornburger P."/>
            <person name="Mueller R.-W."/>
            <person name="Bruemmer F."/>
            <person name="Labrenz M."/>
            <person name="Spormann A.M."/>
            <person name="Op Den Camp H."/>
            <person name="Overmann J."/>
            <person name="Amann R."/>
            <person name="Jetten M.S.M."/>
            <person name="Mascher T."/>
            <person name="Medema M.H."/>
            <person name="Devos D.P."/>
            <person name="Kaster A.-K."/>
            <person name="Ovreas L."/>
            <person name="Rohde M."/>
            <person name="Galperin M.Y."/>
            <person name="Jogler C."/>
        </authorList>
    </citation>
    <scope>NUCLEOTIDE SEQUENCE [LARGE SCALE GENOMIC DNA]</scope>
    <source>
        <strain evidence="9 10">CA13</strain>
    </source>
</reference>
<dbReference type="EMBL" id="SJPJ01000001">
    <property type="protein sequence ID" value="TWT79304.1"/>
    <property type="molecule type" value="Genomic_DNA"/>
</dbReference>
<dbReference type="InterPro" id="IPR017853">
    <property type="entry name" value="GH"/>
</dbReference>
<comment type="function">
    <text evidence="1">Alpha-L-fucosidase is responsible for hydrolyzing the alpha-1,6-linked fucose joined to the reducing-end N-acetylglucosamine of the carbohydrate moieties of glycoproteins.</text>
</comment>
<dbReference type="InterPro" id="IPR016286">
    <property type="entry name" value="FUC_metazoa-typ"/>
</dbReference>
<evidence type="ECO:0000259" key="8">
    <source>
        <dbReference type="Pfam" id="PF01120"/>
    </source>
</evidence>
<accession>A0A5C5YW89</accession>